<dbReference type="Proteomes" id="UP000030101">
    <property type="component" value="Unassembled WGS sequence"/>
</dbReference>
<evidence type="ECO:0000313" key="2">
    <source>
        <dbReference type="EMBL" id="KGN92974.1"/>
    </source>
</evidence>
<organism evidence="2 3">
    <name type="scientific">Porphyromonas canoris</name>
    <dbReference type="NCBI Taxonomy" id="36875"/>
    <lineage>
        <taxon>Bacteria</taxon>
        <taxon>Pseudomonadati</taxon>
        <taxon>Bacteroidota</taxon>
        <taxon>Bacteroidia</taxon>
        <taxon>Bacteroidales</taxon>
        <taxon>Porphyromonadaceae</taxon>
        <taxon>Porphyromonas</taxon>
    </lineage>
</organism>
<feature type="signal peptide" evidence="1">
    <location>
        <begin position="1"/>
        <end position="21"/>
    </location>
</feature>
<protein>
    <recommendedName>
        <fullName evidence="4">Lipoprotein</fullName>
    </recommendedName>
</protein>
<feature type="chain" id="PRO_5046107133" description="Lipoprotein" evidence="1">
    <location>
        <begin position="22"/>
        <end position="208"/>
    </location>
</feature>
<sequence>MKKLTFTLSLLLVLLTGCSGAGKKKIELPPLEDGQTICLENEDVRLLDHETDNTFYIVVQSKYKDGKSFETPEGTIFETIMGNSLVVSQGTGNIRTLLVYNLQTGEEKARIENFFSGIAPVPEGDSAMTFYIYNEDTAGMAWDASSEEWVLYGDLEEGMQNSTIDEAKRSCEEHLFPGLSIVPLQKHRMDLASWIVTPLKEYHWSYSE</sequence>
<dbReference type="PROSITE" id="PS51257">
    <property type="entry name" value="PROKAR_LIPOPROTEIN"/>
    <property type="match status" value="1"/>
</dbReference>
<dbReference type="RefSeq" id="WP_036789689.1">
    <property type="nucleotide sequence ID" value="NZ_JQZV01000006.1"/>
</dbReference>
<comment type="caution">
    <text evidence="2">The sequence shown here is derived from an EMBL/GenBank/DDBJ whole genome shotgun (WGS) entry which is preliminary data.</text>
</comment>
<dbReference type="EMBL" id="JQZV01000006">
    <property type="protein sequence ID" value="KGN92974.1"/>
    <property type="molecule type" value="Genomic_DNA"/>
</dbReference>
<evidence type="ECO:0000313" key="3">
    <source>
        <dbReference type="Proteomes" id="UP000030101"/>
    </source>
</evidence>
<reference evidence="2 3" key="1">
    <citation type="submission" date="2014-08" db="EMBL/GenBank/DDBJ databases">
        <title>Porphyromonas canoris strain:OH2762 Genome sequencing.</title>
        <authorList>
            <person name="Wallis C."/>
            <person name="Deusch O."/>
            <person name="O'Flynn C."/>
            <person name="Davis I."/>
            <person name="Jospin G."/>
            <person name="Darling A.E."/>
            <person name="Coil D.A."/>
            <person name="Alexiev A."/>
            <person name="Horsfall A."/>
            <person name="Kirkwood N."/>
            <person name="Harris S."/>
            <person name="Eisen J.A."/>
        </authorList>
    </citation>
    <scope>NUCLEOTIDE SEQUENCE [LARGE SCALE GENOMIC DNA]</scope>
    <source>
        <strain evidence="3">COT-108 OH2762</strain>
    </source>
</reference>
<keyword evidence="3" id="KW-1185">Reference proteome</keyword>
<proteinExistence type="predicted"/>
<evidence type="ECO:0008006" key="4">
    <source>
        <dbReference type="Google" id="ProtNLM"/>
    </source>
</evidence>
<keyword evidence="1" id="KW-0732">Signal</keyword>
<name>A0ABR4XNT2_9PORP</name>
<accession>A0ABR4XNT2</accession>
<gene>
    <name evidence="2" type="ORF">HQ43_03645</name>
</gene>
<evidence type="ECO:0000256" key="1">
    <source>
        <dbReference type="SAM" id="SignalP"/>
    </source>
</evidence>